<dbReference type="STRING" id="388280.SAMN04488057_103211"/>
<dbReference type="Proteomes" id="UP000184513">
    <property type="component" value="Unassembled WGS sequence"/>
</dbReference>
<dbReference type="Gene3D" id="3.40.50.2020">
    <property type="match status" value="1"/>
</dbReference>
<dbReference type="PANTHER" id="PTHR43363">
    <property type="entry name" value="HYPOXANTHINE PHOSPHORIBOSYLTRANSFERASE"/>
    <property type="match status" value="1"/>
</dbReference>
<dbReference type="OrthoDB" id="997861at2"/>
<evidence type="ECO:0000256" key="1">
    <source>
        <dbReference type="ARBA" id="ARBA00022676"/>
    </source>
</evidence>
<reference evidence="4 5" key="1">
    <citation type="submission" date="2016-11" db="EMBL/GenBank/DDBJ databases">
        <authorList>
            <person name="Jaros S."/>
            <person name="Januszkiewicz K."/>
            <person name="Wedrychowicz H."/>
        </authorList>
    </citation>
    <scope>NUCLEOTIDE SEQUENCE [LARGE SCALE GENOMIC DNA]</scope>
    <source>
        <strain evidence="4 5">CGMCC 1.6102</strain>
    </source>
</reference>
<keyword evidence="1" id="KW-0328">Glycosyltransferase</keyword>
<sequence>MQDKIDISFDAISEALYAFDFPEVDLVLGIGRGGVYPACMIAHQLGVSMKVVRVNHRNDENEPQYQQPQILEEFNWDFFSYPRILVVDDVAVTGKTLALIKEKLAKNEVHTFVLKGTADLVLFPKVKSCVNWPWKKT</sequence>
<keyword evidence="2" id="KW-0808">Transferase</keyword>
<evidence type="ECO:0000313" key="5">
    <source>
        <dbReference type="Proteomes" id="UP000184513"/>
    </source>
</evidence>
<evidence type="ECO:0000313" key="4">
    <source>
        <dbReference type="EMBL" id="SHM75382.1"/>
    </source>
</evidence>
<dbReference type="InterPro" id="IPR000836">
    <property type="entry name" value="PRTase_dom"/>
</dbReference>
<evidence type="ECO:0000256" key="2">
    <source>
        <dbReference type="ARBA" id="ARBA00022679"/>
    </source>
</evidence>
<protein>
    <recommendedName>
        <fullName evidence="3">Phosphoribosyltransferase domain-containing protein</fullName>
    </recommendedName>
</protein>
<dbReference type="CDD" id="cd06223">
    <property type="entry name" value="PRTases_typeI"/>
    <property type="match status" value="1"/>
</dbReference>
<dbReference type="EMBL" id="FRCY01000003">
    <property type="protein sequence ID" value="SHM75382.1"/>
    <property type="molecule type" value="Genomic_DNA"/>
</dbReference>
<dbReference type="SUPFAM" id="SSF53271">
    <property type="entry name" value="PRTase-like"/>
    <property type="match status" value="1"/>
</dbReference>
<dbReference type="PANTHER" id="PTHR43363:SF1">
    <property type="entry name" value="HYPOXANTHINE-GUANINE PHOSPHORIBOSYLTRANSFERASE"/>
    <property type="match status" value="1"/>
</dbReference>
<dbReference type="GO" id="GO:0016757">
    <property type="term" value="F:glycosyltransferase activity"/>
    <property type="evidence" value="ECO:0007669"/>
    <property type="project" value="UniProtKB-KW"/>
</dbReference>
<dbReference type="RefSeq" id="WP_073093660.1">
    <property type="nucleotide sequence ID" value="NZ_FRCY01000003.1"/>
</dbReference>
<dbReference type="Pfam" id="PF00156">
    <property type="entry name" value="Pribosyltran"/>
    <property type="match status" value="1"/>
</dbReference>
<organism evidence="4 5">
    <name type="scientific">Cyclobacterium lianum</name>
    <dbReference type="NCBI Taxonomy" id="388280"/>
    <lineage>
        <taxon>Bacteria</taxon>
        <taxon>Pseudomonadati</taxon>
        <taxon>Bacteroidota</taxon>
        <taxon>Cytophagia</taxon>
        <taxon>Cytophagales</taxon>
        <taxon>Cyclobacteriaceae</taxon>
        <taxon>Cyclobacterium</taxon>
    </lineage>
</organism>
<dbReference type="AlphaFoldDB" id="A0A1M7LDB2"/>
<feature type="domain" description="Phosphoribosyltransferase" evidence="3">
    <location>
        <begin position="23"/>
        <end position="109"/>
    </location>
</feature>
<gene>
    <name evidence="4" type="ORF">SAMN04488057_103211</name>
</gene>
<evidence type="ECO:0000259" key="3">
    <source>
        <dbReference type="Pfam" id="PF00156"/>
    </source>
</evidence>
<accession>A0A1M7LDB2</accession>
<name>A0A1M7LDB2_9BACT</name>
<dbReference type="InterPro" id="IPR029057">
    <property type="entry name" value="PRTase-like"/>
</dbReference>
<keyword evidence="5" id="KW-1185">Reference proteome</keyword>
<proteinExistence type="predicted"/>